<accession>A0A3M8X365</accession>
<feature type="domain" description="Integrase catalytic" evidence="1">
    <location>
        <begin position="156"/>
        <end position="335"/>
    </location>
</feature>
<dbReference type="GO" id="GO:0003676">
    <property type="term" value="F:nucleic acid binding"/>
    <property type="evidence" value="ECO:0007669"/>
    <property type="project" value="InterPro"/>
</dbReference>
<reference evidence="2 3" key="1">
    <citation type="submission" date="2018-11" db="EMBL/GenBank/DDBJ databases">
        <title>The Potential of Streptomyces as Biocontrol Agents against the Tomato grey mould, Botrytis cinerea (Gray mold) Frontiers in Microbiology.</title>
        <authorList>
            <person name="Li D."/>
        </authorList>
    </citation>
    <scope>NUCLEOTIDE SEQUENCE [LARGE SCALE GENOMIC DNA]</scope>
    <source>
        <strain evidence="2 3">NEAU-LD23</strain>
    </source>
</reference>
<dbReference type="EMBL" id="RIBZ01000054">
    <property type="protein sequence ID" value="RNG35401.1"/>
    <property type="molecule type" value="Genomic_DNA"/>
</dbReference>
<dbReference type="InterPro" id="IPR012337">
    <property type="entry name" value="RNaseH-like_sf"/>
</dbReference>
<comment type="caution">
    <text evidence="2">The sequence shown here is derived from an EMBL/GenBank/DDBJ whole genome shotgun (WGS) entry which is preliminary data.</text>
</comment>
<dbReference type="RefSeq" id="WP_123098627.1">
    <property type="nucleotide sequence ID" value="NZ_RIBZ01000054.1"/>
</dbReference>
<dbReference type="Pfam" id="PF13683">
    <property type="entry name" value="rve_3"/>
    <property type="match status" value="1"/>
</dbReference>
<dbReference type="GO" id="GO:0015074">
    <property type="term" value="P:DNA integration"/>
    <property type="evidence" value="ECO:0007669"/>
    <property type="project" value="InterPro"/>
</dbReference>
<dbReference type="PROSITE" id="PS50994">
    <property type="entry name" value="INTEGRASE"/>
    <property type="match status" value="1"/>
</dbReference>
<protein>
    <submittedName>
        <fullName evidence="2">Integrase</fullName>
    </submittedName>
</protein>
<evidence type="ECO:0000313" key="3">
    <source>
        <dbReference type="Proteomes" id="UP000275401"/>
    </source>
</evidence>
<dbReference type="SUPFAM" id="SSF53098">
    <property type="entry name" value="Ribonuclease H-like"/>
    <property type="match status" value="1"/>
</dbReference>
<dbReference type="SUPFAM" id="SSF46689">
    <property type="entry name" value="Homeodomain-like"/>
    <property type="match status" value="1"/>
</dbReference>
<dbReference type="AlphaFoldDB" id="A0A3M8X365"/>
<dbReference type="InterPro" id="IPR009057">
    <property type="entry name" value="Homeodomain-like_sf"/>
</dbReference>
<gene>
    <name evidence="2" type="ORF">EEJ42_04015</name>
</gene>
<evidence type="ECO:0000259" key="1">
    <source>
        <dbReference type="PROSITE" id="PS50994"/>
    </source>
</evidence>
<name>A0A3M8X365_9ACTN</name>
<dbReference type="InterPro" id="IPR036397">
    <property type="entry name" value="RNaseH_sf"/>
</dbReference>
<dbReference type="Proteomes" id="UP000275401">
    <property type="component" value="Unassembled WGS sequence"/>
</dbReference>
<proteinExistence type="predicted"/>
<dbReference type="InterPro" id="IPR001584">
    <property type="entry name" value="Integrase_cat-core"/>
</dbReference>
<sequence length="363" mass="41878">MLLRLLYPTLTSMLTLIRLLPKSDRDKEAEILALRHQLAVLQRQTDKPKFTWPDRALLAALLHRLPRARLRQLPLIVTPDTVLRWHRELLRHRHAKASRPKRPGRPRTVRSIRAPVLRLAQENPSWGYRRIHGELASPVIKGAASTVWNILKEHGIGPAPERDHTTWATFLRSQAQAILAAHFFETKTLTGARLYILAVIEHATRRVRVLGATAHPTADWVTQLARNMAMDLQNTGIRAKFLIRDRDMRYPAPFDTVLQAEGIKVVQTGVQMPRMNAITERWVRSCRTELLDRTLIWNQTHLLRALREYEAFYNEHRPHRTLASAAPLHPLPEPVTTPDQLADLHVHRHDRLGGILHEYRHTA</sequence>
<organism evidence="2 3">
    <name type="scientific">Streptomyces botrytidirepellens</name>
    <dbReference type="NCBI Taxonomy" id="2486417"/>
    <lineage>
        <taxon>Bacteria</taxon>
        <taxon>Bacillati</taxon>
        <taxon>Actinomycetota</taxon>
        <taxon>Actinomycetes</taxon>
        <taxon>Kitasatosporales</taxon>
        <taxon>Streptomycetaceae</taxon>
        <taxon>Streptomyces</taxon>
    </lineage>
</organism>
<evidence type="ECO:0000313" key="2">
    <source>
        <dbReference type="EMBL" id="RNG35401.1"/>
    </source>
</evidence>
<dbReference type="Gene3D" id="3.30.420.10">
    <property type="entry name" value="Ribonuclease H-like superfamily/Ribonuclease H"/>
    <property type="match status" value="1"/>
</dbReference>
<keyword evidence="3" id="KW-1185">Reference proteome</keyword>